<dbReference type="Proteomes" id="UP000722791">
    <property type="component" value="Unassembled WGS sequence"/>
</dbReference>
<dbReference type="Pfam" id="PF07714">
    <property type="entry name" value="PK_Tyr_Ser-Thr"/>
    <property type="match status" value="1"/>
</dbReference>
<dbReference type="InterPro" id="IPR011009">
    <property type="entry name" value="Kinase-like_dom_sf"/>
</dbReference>
<dbReference type="PROSITE" id="PS50011">
    <property type="entry name" value="PROTEIN_KINASE_DOM"/>
    <property type="match status" value="1"/>
</dbReference>
<evidence type="ECO:0000259" key="1">
    <source>
        <dbReference type="PROSITE" id="PS50011"/>
    </source>
</evidence>
<evidence type="ECO:0000313" key="3">
    <source>
        <dbReference type="EMBL" id="GIL94818.1"/>
    </source>
</evidence>
<proteinExistence type="predicted"/>
<evidence type="ECO:0000313" key="4">
    <source>
        <dbReference type="Proteomes" id="UP000747110"/>
    </source>
</evidence>
<dbReference type="EMBL" id="BNCQ01000002">
    <property type="protein sequence ID" value="GIL94818.1"/>
    <property type="molecule type" value="Genomic_DNA"/>
</dbReference>
<dbReference type="InterPro" id="IPR001245">
    <property type="entry name" value="Ser-Thr/Tyr_kinase_cat_dom"/>
</dbReference>
<dbReference type="InterPro" id="IPR008271">
    <property type="entry name" value="Ser/Thr_kinase_AS"/>
</dbReference>
<protein>
    <recommendedName>
        <fullName evidence="1">Protein kinase domain-containing protein</fullName>
    </recommendedName>
</protein>
<evidence type="ECO:0000313" key="2">
    <source>
        <dbReference type="EMBL" id="GIL81523.1"/>
    </source>
</evidence>
<reference evidence="2" key="1">
    <citation type="journal article" date="2021" name="Proc. Natl. Acad. Sci. U.S.A.">
        <title>Three genomes in the algal genus Volvox reveal the fate of a haploid sex-determining region after a transition to homothallism.</title>
        <authorList>
            <person name="Yamamoto K."/>
            <person name="Hamaji T."/>
            <person name="Kawai-Toyooka H."/>
            <person name="Matsuzaki R."/>
            <person name="Takahashi F."/>
            <person name="Nishimura Y."/>
            <person name="Kawachi M."/>
            <person name="Noguchi H."/>
            <person name="Minakuchi Y."/>
            <person name="Umen J.G."/>
            <person name="Toyoda A."/>
            <person name="Nozaki H."/>
        </authorList>
    </citation>
    <scope>NUCLEOTIDE SEQUENCE</scope>
    <source>
        <strain evidence="3">NIES-3785</strain>
        <strain evidence="2">NIES-3786</strain>
    </source>
</reference>
<keyword evidence="4" id="KW-1185">Reference proteome</keyword>
<name>A0A8J4CEU6_9CHLO</name>
<dbReference type="Gene3D" id="1.10.510.10">
    <property type="entry name" value="Transferase(Phosphotransferase) domain 1"/>
    <property type="match status" value="1"/>
</dbReference>
<feature type="domain" description="Protein kinase" evidence="1">
    <location>
        <begin position="117"/>
        <end position="456"/>
    </location>
</feature>
<dbReference type="InterPro" id="IPR000719">
    <property type="entry name" value="Prot_kinase_dom"/>
</dbReference>
<dbReference type="SMART" id="SM00220">
    <property type="entry name" value="S_TKc"/>
    <property type="match status" value="1"/>
</dbReference>
<comment type="caution">
    <text evidence="2">The sequence shown here is derived from an EMBL/GenBank/DDBJ whole genome shotgun (WGS) entry which is preliminary data.</text>
</comment>
<organism evidence="2 4">
    <name type="scientific">Volvox reticuliferus</name>
    <dbReference type="NCBI Taxonomy" id="1737510"/>
    <lineage>
        <taxon>Eukaryota</taxon>
        <taxon>Viridiplantae</taxon>
        <taxon>Chlorophyta</taxon>
        <taxon>core chlorophytes</taxon>
        <taxon>Chlorophyceae</taxon>
        <taxon>CS clade</taxon>
        <taxon>Chlamydomonadales</taxon>
        <taxon>Volvocaceae</taxon>
        <taxon>Volvox</taxon>
    </lineage>
</organism>
<dbReference type="GO" id="GO:0005524">
    <property type="term" value="F:ATP binding"/>
    <property type="evidence" value="ECO:0007669"/>
    <property type="project" value="InterPro"/>
</dbReference>
<dbReference type="SUPFAM" id="SSF56112">
    <property type="entry name" value="Protein kinase-like (PK-like)"/>
    <property type="match status" value="1"/>
</dbReference>
<accession>A0A8J4CEU6</accession>
<dbReference type="GO" id="GO:0004674">
    <property type="term" value="F:protein serine/threonine kinase activity"/>
    <property type="evidence" value="ECO:0007669"/>
    <property type="project" value="TreeGrafter"/>
</dbReference>
<dbReference type="PROSITE" id="PS00108">
    <property type="entry name" value="PROTEIN_KINASE_ST"/>
    <property type="match status" value="1"/>
</dbReference>
<dbReference type="Gene3D" id="3.30.200.20">
    <property type="entry name" value="Phosphorylase Kinase, domain 1"/>
    <property type="match status" value="1"/>
</dbReference>
<dbReference type="PANTHER" id="PTHR44329">
    <property type="entry name" value="SERINE/THREONINE-PROTEIN KINASE TNNI3K-RELATED"/>
    <property type="match status" value="1"/>
</dbReference>
<dbReference type="OrthoDB" id="1711006at2759"/>
<dbReference type="PANTHER" id="PTHR44329:SF214">
    <property type="entry name" value="PROTEIN KINASE DOMAIN-CONTAINING PROTEIN"/>
    <property type="match status" value="1"/>
</dbReference>
<dbReference type="Proteomes" id="UP000747110">
    <property type="component" value="Unassembled WGS sequence"/>
</dbReference>
<gene>
    <name evidence="2" type="ORF">Vretifemale_10492</name>
    <name evidence="3" type="ORF">Vretimale_966</name>
</gene>
<dbReference type="EMBL" id="BNCP01000021">
    <property type="protein sequence ID" value="GIL81523.1"/>
    <property type="molecule type" value="Genomic_DNA"/>
</dbReference>
<dbReference type="InterPro" id="IPR051681">
    <property type="entry name" value="Ser/Thr_Kinases-Pseudokinases"/>
</dbReference>
<dbReference type="AlphaFoldDB" id="A0A8J4CEU6"/>
<sequence length="504" mass="55568">MFLECCCRDFCQKYLFCRYRPDALNDDTLTAPQVEEAPNRLCLADVQLPSRQGTSQGGNIAVRQFFNNADGAASPAVASPSVAATSLRSGLNAYRIQEMQAENVTLCNARNIMDGLCLQQRECGRGTYGIVVPGIYRGVKCAVKVMLSPGLDRAAIRELLLSPSLVHPNVVSTYASRCAELTHAFFDLLEGERAVVHDPALPRVLEPVPLQSEDGFGDPKGLHDGSDPLLVLHQILHALRAETGKMAVIVVQEYCDRGTLDNAIRKSVFRPTLMWSMRLARRALLRSAVEIARGLLHLHDSGVVHGDLKPANVLLVSSKEDRRGFVAKVADFGLAHVLPSDANSLYTDSWGSVAYMAPEAFRGRVSRATDVWAFGVCLWQMLTGERPYNGYRHTEVVIGVQEGTIQLQWPEDAPMAARIIELGRRCLSHNPPDRPTLDIIIQTLVEIEREIRAELLSHQQQQQQGGQQEQQELHQRTANTAALAVADASMELPVGNFISDFVVM</sequence>